<name>A0A328AXY6_9CAUL</name>
<comment type="caution">
    <text evidence="2">The sequence shown here is derived from an EMBL/GenBank/DDBJ whole genome shotgun (WGS) entry which is preliminary data.</text>
</comment>
<dbReference type="InterPro" id="IPR053202">
    <property type="entry name" value="EGF_Rcpt_Signaling_Reg"/>
</dbReference>
<reference evidence="3" key="1">
    <citation type="submission" date="2018-05" db="EMBL/GenBank/DDBJ databases">
        <authorList>
            <person name="Li X."/>
        </authorList>
    </citation>
    <scope>NUCLEOTIDE SEQUENCE [LARGE SCALE GENOMIC DNA]</scope>
    <source>
        <strain evidence="3">HKS-05</strain>
    </source>
</reference>
<dbReference type="Gene3D" id="3.40.50.150">
    <property type="entry name" value="Vaccinia Virus protein VP39"/>
    <property type="match status" value="1"/>
</dbReference>
<dbReference type="AlphaFoldDB" id="A0A328AXY6"/>
<dbReference type="GO" id="GO:0008168">
    <property type="term" value="F:methyltransferase activity"/>
    <property type="evidence" value="ECO:0007669"/>
    <property type="project" value="UniProtKB-KW"/>
</dbReference>
<dbReference type="GO" id="GO:0016197">
    <property type="term" value="P:endosomal transport"/>
    <property type="evidence" value="ECO:0007669"/>
    <property type="project" value="TreeGrafter"/>
</dbReference>
<protein>
    <submittedName>
        <fullName evidence="2">Methyltransferase</fullName>
    </submittedName>
</protein>
<dbReference type="EMBL" id="QFYP01000001">
    <property type="protein sequence ID" value="RAK59960.1"/>
    <property type="molecule type" value="Genomic_DNA"/>
</dbReference>
<dbReference type="InterPro" id="IPR029063">
    <property type="entry name" value="SAM-dependent_MTases_sf"/>
</dbReference>
<organism evidence="2 3">
    <name type="scientific">Phenylobacterium hankyongense</name>
    <dbReference type="NCBI Taxonomy" id="1813876"/>
    <lineage>
        <taxon>Bacteria</taxon>
        <taxon>Pseudomonadati</taxon>
        <taxon>Pseudomonadota</taxon>
        <taxon>Alphaproteobacteria</taxon>
        <taxon>Caulobacterales</taxon>
        <taxon>Caulobacteraceae</taxon>
        <taxon>Phenylobacterium</taxon>
    </lineage>
</organism>
<proteinExistence type="predicted"/>
<feature type="domain" description="Methyltransferase FkbM" evidence="1">
    <location>
        <begin position="68"/>
        <end position="218"/>
    </location>
</feature>
<gene>
    <name evidence="2" type="ORF">DJ021_09165</name>
</gene>
<dbReference type="GO" id="GO:0032259">
    <property type="term" value="P:methylation"/>
    <property type="evidence" value="ECO:0007669"/>
    <property type="project" value="UniProtKB-KW"/>
</dbReference>
<dbReference type="Proteomes" id="UP000249842">
    <property type="component" value="Unassembled WGS sequence"/>
</dbReference>
<dbReference type="SUPFAM" id="SSF53335">
    <property type="entry name" value="S-adenosyl-L-methionine-dependent methyltransferases"/>
    <property type="match status" value="1"/>
</dbReference>
<dbReference type="OrthoDB" id="938855at2"/>
<accession>A0A328AXY6</accession>
<dbReference type="PANTHER" id="PTHR34009">
    <property type="entry name" value="PROTEIN STAR"/>
    <property type="match status" value="1"/>
</dbReference>
<dbReference type="GO" id="GO:0005886">
    <property type="term" value="C:plasma membrane"/>
    <property type="evidence" value="ECO:0007669"/>
    <property type="project" value="TreeGrafter"/>
</dbReference>
<dbReference type="GO" id="GO:0006888">
    <property type="term" value="P:endoplasmic reticulum to Golgi vesicle-mediated transport"/>
    <property type="evidence" value="ECO:0007669"/>
    <property type="project" value="TreeGrafter"/>
</dbReference>
<evidence type="ECO:0000313" key="2">
    <source>
        <dbReference type="EMBL" id="RAK59960.1"/>
    </source>
</evidence>
<keyword evidence="3" id="KW-1185">Reference proteome</keyword>
<dbReference type="PANTHER" id="PTHR34009:SF2">
    <property type="entry name" value="PROTEIN STAR"/>
    <property type="match status" value="1"/>
</dbReference>
<keyword evidence="2" id="KW-0489">Methyltransferase</keyword>
<dbReference type="Pfam" id="PF05050">
    <property type="entry name" value="Methyltransf_21"/>
    <property type="match status" value="1"/>
</dbReference>
<dbReference type="GO" id="GO:0005737">
    <property type="term" value="C:cytoplasm"/>
    <property type="evidence" value="ECO:0007669"/>
    <property type="project" value="GOC"/>
</dbReference>
<keyword evidence="2" id="KW-0808">Transferase</keyword>
<dbReference type="InterPro" id="IPR006342">
    <property type="entry name" value="FkbM_mtfrase"/>
</dbReference>
<evidence type="ECO:0000313" key="3">
    <source>
        <dbReference type="Proteomes" id="UP000249842"/>
    </source>
</evidence>
<dbReference type="RefSeq" id="WP_111457253.1">
    <property type="nucleotide sequence ID" value="NZ_QFYP01000001.1"/>
</dbReference>
<sequence>MRTMTLAEGLEMLVALRDQTSAPSKDEQMAFINFCLVNLTRSKSQFLQDLWVAYELKSRKNGFFVEFGGADGIKFSNSYFLETELGWNGVVAEPARVWHPAIRNNRACFVDNRCVWTQSGQSLTFNQPPIAAHSTIDSYSDSDVHADTRKDGQRYEVETISLNDLLQFWGAPRRIDYLSIDTEGSELDILQAFDFATYDVRLITVEHNHSDKRQPLFELLTSKGFRRKFEKLSGVDDWYVKTY</sequence>
<evidence type="ECO:0000259" key="1">
    <source>
        <dbReference type="Pfam" id="PF05050"/>
    </source>
</evidence>